<dbReference type="InterPro" id="IPR006311">
    <property type="entry name" value="TAT_signal"/>
</dbReference>
<evidence type="ECO:0000313" key="3">
    <source>
        <dbReference type="Proteomes" id="UP000323917"/>
    </source>
</evidence>
<protein>
    <submittedName>
        <fullName evidence="2">Xylose isomerase-like TIM barrel</fullName>
    </submittedName>
</protein>
<dbReference type="RefSeq" id="WP_148073714.1">
    <property type="nucleotide sequence ID" value="NZ_CP042913.1"/>
</dbReference>
<dbReference type="InterPro" id="IPR013022">
    <property type="entry name" value="Xyl_isomerase-like_TIM-brl"/>
</dbReference>
<dbReference type="PANTHER" id="PTHR12110">
    <property type="entry name" value="HYDROXYPYRUVATE ISOMERASE"/>
    <property type="match status" value="1"/>
</dbReference>
<dbReference type="AlphaFoldDB" id="A0A5B9Q818"/>
<keyword evidence="2" id="KW-0413">Isomerase</keyword>
<reference evidence="2 3" key="1">
    <citation type="submission" date="2019-08" db="EMBL/GenBank/DDBJ databases">
        <title>Deep-cultivation of Planctomycetes and their phenomic and genomic characterization uncovers novel biology.</title>
        <authorList>
            <person name="Wiegand S."/>
            <person name="Jogler M."/>
            <person name="Boedeker C."/>
            <person name="Pinto D."/>
            <person name="Vollmers J."/>
            <person name="Rivas-Marin E."/>
            <person name="Kohn T."/>
            <person name="Peeters S.H."/>
            <person name="Heuer A."/>
            <person name="Rast P."/>
            <person name="Oberbeckmann S."/>
            <person name="Bunk B."/>
            <person name="Jeske O."/>
            <person name="Meyerdierks A."/>
            <person name="Storesund J.E."/>
            <person name="Kallscheuer N."/>
            <person name="Luecker S."/>
            <person name="Lage O.M."/>
            <person name="Pohl T."/>
            <person name="Merkel B.J."/>
            <person name="Hornburger P."/>
            <person name="Mueller R.-W."/>
            <person name="Bruemmer F."/>
            <person name="Labrenz M."/>
            <person name="Spormann A.M."/>
            <person name="Op den Camp H."/>
            <person name="Overmann J."/>
            <person name="Amann R."/>
            <person name="Jetten M.S.M."/>
            <person name="Mascher T."/>
            <person name="Medema M.H."/>
            <person name="Devos D.P."/>
            <person name="Kaster A.-K."/>
            <person name="Ovreas L."/>
            <person name="Rohde M."/>
            <person name="Galperin M.Y."/>
            <person name="Jogler C."/>
        </authorList>
    </citation>
    <scope>NUCLEOTIDE SEQUENCE [LARGE SCALE GENOMIC DNA]</scope>
    <source>
        <strain evidence="2 3">Pr1d</strain>
    </source>
</reference>
<name>A0A5B9Q818_9BACT</name>
<dbReference type="GO" id="GO:0016853">
    <property type="term" value="F:isomerase activity"/>
    <property type="evidence" value="ECO:0007669"/>
    <property type="project" value="UniProtKB-KW"/>
</dbReference>
<feature type="domain" description="Xylose isomerase-like TIM barrel" evidence="1">
    <location>
        <begin position="73"/>
        <end position="291"/>
    </location>
</feature>
<evidence type="ECO:0000313" key="2">
    <source>
        <dbReference type="EMBL" id="QEG35167.1"/>
    </source>
</evidence>
<proteinExistence type="predicted"/>
<dbReference type="NCBIfam" id="TIGR01409">
    <property type="entry name" value="TAT_signal_seq"/>
    <property type="match status" value="1"/>
</dbReference>
<dbReference type="SUPFAM" id="SSF51658">
    <property type="entry name" value="Xylose isomerase-like"/>
    <property type="match status" value="1"/>
</dbReference>
<dbReference type="InterPro" id="IPR036237">
    <property type="entry name" value="Xyl_isomerase-like_sf"/>
</dbReference>
<keyword evidence="3" id="KW-1185">Reference proteome</keyword>
<dbReference type="InterPro" id="IPR050312">
    <property type="entry name" value="IolE/XylAMocC-like"/>
</dbReference>
<dbReference type="OrthoDB" id="9810637at2"/>
<sequence>MPSSPNRRDFLSNTSLAGAGVVFGGISASLLSAEEESSMPFKISVAEYSLHRMIQKGDLDPLDFGPFCKEHFDVDAVEYWMGPYADKGEDLVYLDEMHKKSEDAGVKGLLIMCDIPNGEGDLGNPDASKRQLAVEKHYPWVAAAKRMGCHSIRVNARSEGTKEEQAKLAAEGLRKLSEYAAPQGINVIVENHGGYSSDGAWLAGVIKSVNLPNCGTLPDFGNFRVSPEENYDKYKGVEELMPYAKAVSAKSHVFDDKGNESEIDYERMMEIVTNAGYHGYVGIEWEGSEPESEVEGVLLTKRLLERVRSQMT</sequence>
<dbReference type="PROSITE" id="PS51318">
    <property type="entry name" value="TAT"/>
    <property type="match status" value="1"/>
</dbReference>
<dbReference type="PANTHER" id="PTHR12110:SF53">
    <property type="entry name" value="BLR5974 PROTEIN"/>
    <property type="match status" value="1"/>
</dbReference>
<dbReference type="KEGG" id="bgok:Pr1d_24590"/>
<dbReference type="EMBL" id="CP042913">
    <property type="protein sequence ID" value="QEG35167.1"/>
    <property type="molecule type" value="Genomic_DNA"/>
</dbReference>
<organism evidence="2 3">
    <name type="scientific">Bythopirellula goksoeyrii</name>
    <dbReference type="NCBI Taxonomy" id="1400387"/>
    <lineage>
        <taxon>Bacteria</taxon>
        <taxon>Pseudomonadati</taxon>
        <taxon>Planctomycetota</taxon>
        <taxon>Planctomycetia</taxon>
        <taxon>Pirellulales</taxon>
        <taxon>Lacipirellulaceae</taxon>
        <taxon>Bythopirellula</taxon>
    </lineage>
</organism>
<dbReference type="Gene3D" id="3.20.20.150">
    <property type="entry name" value="Divalent-metal-dependent TIM barrel enzymes"/>
    <property type="match status" value="1"/>
</dbReference>
<gene>
    <name evidence="2" type="ORF">Pr1d_24590</name>
</gene>
<evidence type="ECO:0000259" key="1">
    <source>
        <dbReference type="Pfam" id="PF01261"/>
    </source>
</evidence>
<accession>A0A5B9Q818</accession>
<dbReference type="InterPro" id="IPR019546">
    <property type="entry name" value="TAT_signal_bac_arc"/>
</dbReference>
<dbReference type="Proteomes" id="UP000323917">
    <property type="component" value="Chromosome"/>
</dbReference>
<dbReference type="Pfam" id="PF01261">
    <property type="entry name" value="AP_endonuc_2"/>
    <property type="match status" value="1"/>
</dbReference>